<feature type="domain" description="O-antigen ligase-related" evidence="6">
    <location>
        <begin position="256"/>
        <end position="392"/>
    </location>
</feature>
<name>A0ABV6ZQL8_9HYPH</name>
<organism evidence="7 8">
    <name type="scientific">Labrys neptuniae</name>
    <dbReference type="NCBI Taxonomy" id="376174"/>
    <lineage>
        <taxon>Bacteria</taxon>
        <taxon>Pseudomonadati</taxon>
        <taxon>Pseudomonadota</taxon>
        <taxon>Alphaproteobacteria</taxon>
        <taxon>Hyphomicrobiales</taxon>
        <taxon>Xanthobacteraceae</taxon>
        <taxon>Labrys</taxon>
    </lineage>
</organism>
<evidence type="ECO:0000256" key="2">
    <source>
        <dbReference type="ARBA" id="ARBA00022692"/>
    </source>
</evidence>
<feature type="transmembrane region" description="Helical" evidence="5">
    <location>
        <begin position="154"/>
        <end position="171"/>
    </location>
</feature>
<dbReference type="Pfam" id="PF04932">
    <property type="entry name" value="Wzy_C"/>
    <property type="match status" value="1"/>
</dbReference>
<keyword evidence="7" id="KW-0436">Ligase</keyword>
<keyword evidence="3 5" id="KW-1133">Transmembrane helix</keyword>
<proteinExistence type="predicted"/>
<evidence type="ECO:0000259" key="6">
    <source>
        <dbReference type="Pfam" id="PF04932"/>
    </source>
</evidence>
<evidence type="ECO:0000256" key="4">
    <source>
        <dbReference type="ARBA" id="ARBA00023136"/>
    </source>
</evidence>
<feature type="transmembrane region" description="Helical" evidence="5">
    <location>
        <begin position="96"/>
        <end position="119"/>
    </location>
</feature>
<reference evidence="7 8" key="1">
    <citation type="submission" date="2024-09" db="EMBL/GenBank/DDBJ databases">
        <title>Description of Labrys sedimenti sp. nov., isolated from a diclofenac-degrading enrichment culture, and genome-based reclassification of Labrys portucalensis as a later heterotypic synonym of Labrys neptuniae.</title>
        <authorList>
            <person name="Tancsics A."/>
            <person name="Csepanyi A."/>
        </authorList>
    </citation>
    <scope>NUCLEOTIDE SEQUENCE [LARGE SCALE GENOMIC DNA]</scope>
    <source>
        <strain evidence="7 8">LMG 23412</strain>
    </source>
</reference>
<dbReference type="PANTHER" id="PTHR37422">
    <property type="entry name" value="TEICHURONIC ACID BIOSYNTHESIS PROTEIN TUAE"/>
    <property type="match status" value="1"/>
</dbReference>
<dbReference type="PANTHER" id="PTHR37422:SF13">
    <property type="entry name" value="LIPOPOLYSACCHARIDE BIOSYNTHESIS PROTEIN PA4999-RELATED"/>
    <property type="match status" value="1"/>
</dbReference>
<keyword evidence="4 5" id="KW-0472">Membrane</keyword>
<feature type="transmembrane region" description="Helical" evidence="5">
    <location>
        <begin position="68"/>
        <end position="84"/>
    </location>
</feature>
<feature type="transmembrane region" description="Helical" evidence="5">
    <location>
        <begin position="376"/>
        <end position="397"/>
    </location>
</feature>
<gene>
    <name evidence="7" type="ORF">ACETRX_32625</name>
</gene>
<feature type="transmembrane region" description="Helical" evidence="5">
    <location>
        <begin position="217"/>
        <end position="240"/>
    </location>
</feature>
<accession>A0ABV6ZQL8</accession>
<feature type="transmembrane region" description="Helical" evidence="5">
    <location>
        <begin position="292"/>
        <end position="314"/>
    </location>
</feature>
<keyword evidence="2 5" id="KW-0812">Transmembrane</keyword>
<feature type="transmembrane region" description="Helical" evidence="5">
    <location>
        <begin position="178"/>
        <end position="197"/>
    </location>
</feature>
<feature type="transmembrane region" description="Helical" evidence="5">
    <location>
        <begin position="252"/>
        <end position="280"/>
    </location>
</feature>
<dbReference type="InterPro" id="IPR007016">
    <property type="entry name" value="O-antigen_ligase-rel_domated"/>
</dbReference>
<dbReference type="Proteomes" id="UP001595190">
    <property type="component" value="Unassembled WGS sequence"/>
</dbReference>
<dbReference type="GO" id="GO:0016874">
    <property type="term" value="F:ligase activity"/>
    <property type="evidence" value="ECO:0007669"/>
    <property type="project" value="UniProtKB-KW"/>
</dbReference>
<feature type="transmembrane region" description="Helical" evidence="5">
    <location>
        <begin position="126"/>
        <end position="148"/>
    </location>
</feature>
<dbReference type="InterPro" id="IPR051533">
    <property type="entry name" value="WaaL-like"/>
</dbReference>
<evidence type="ECO:0000256" key="1">
    <source>
        <dbReference type="ARBA" id="ARBA00004141"/>
    </source>
</evidence>
<evidence type="ECO:0000313" key="7">
    <source>
        <dbReference type="EMBL" id="MFC2254407.1"/>
    </source>
</evidence>
<feature type="transmembrane region" description="Helical" evidence="5">
    <location>
        <begin position="409"/>
        <end position="424"/>
    </location>
</feature>
<dbReference type="RefSeq" id="WP_394315098.1">
    <property type="nucleotide sequence ID" value="NZ_JBHGPK010000032.1"/>
</dbReference>
<evidence type="ECO:0000313" key="8">
    <source>
        <dbReference type="Proteomes" id="UP001595190"/>
    </source>
</evidence>
<dbReference type="EMBL" id="JBHGPK010000032">
    <property type="protein sequence ID" value="MFC2254407.1"/>
    <property type="molecule type" value="Genomic_DNA"/>
</dbReference>
<evidence type="ECO:0000256" key="5">
    <source>
        <dbReference type="SAM" id="Phobius"/>
    </source>
</evidence>
<evidence type="ECO:0000256" key="3">
    <source>
        <dbReference type="ARBA" id="ARBA00022989"/>
    </source>
</evidence>
<comment type="subcellular location">
    <subcellularLocation>
        <location evidence="1">Membrane</location>
        <topology evidence="1">Multi-pass membrane protein</topology>
    </subcellularLocation>
</comment>
<sequence>MTSALAALRNLASGLGLVVLAAAACGIAAGAAVSGDLMVLGCLACAAAVPFALVFIERASAWDGRQAYRMIIILTIALSAVVRLRAIDDKSIDAQILVKLLAIGLTGLMAAAAFLRIGLQRHSQAFFVWCAFLVYTMMTSFLTATPALSLVETTSNLAAFLLLYSAAHLLNRDNLVKAMVASCFILCLLSLAAYGGMPSLGRMSDWVNGAFVPTWRLQGVFGTANAAGGAAALGIILTLLLSRGSRSRPLDLMMLGVFLVCLILSNNRMAMAGLAATLLYASWASGNKALKLAVFALTVGIVILIYLGTGDELLEFLSRSGSPDEITSGTGRSRIWAVVLELWSEQPLLGYGAGSAKYILPKNPLLFTAAAHAHNLFLNVLFSGGLVGLLLFGWGLVLAMRQAIGGKEHGIFALLIFFMVYGITEPTIGGLVSFVPMAFYTAVVLAIAPSRDRGADEARDGRYTQGASLKAASS</sequence>
<protein>
    <submittedName>
        <fullName evidence="7">O-antigen ligase family protein</fullName>
    </submittedName>
</protein>
<feature type="transmembrane region" description="Helical" evidence="5">
    <location>
        <begin position="38"/>
        <end position="56"/>
    </location>
</feature>
<comment type="caution">
    <text evidence="7">The sequence shown here is derived from an EMBL/GenBank/DDBJ whole genome shotgun (WGS) entry which is preliminary data.</text>
</comment>